<proteinExistence type="predicted"/>
<name>A0A644VND9_9ZZZZ</name>
<dbReference type="AlphaFoldDB" id="A0A644VND9"/>
<accession>A0A644VND9</accession>
<evidence type="ECO:0000313" key="1">
    <source>
        <dbReference type="EMBL" id="MPL92835.1"/>
    </source>
</evidence>
<gene>
    <name evidence="1" type="ORF">SDC9_38957</name>
</gene>
<comment type="caution">
    <text evidence="1">The sequence shown here is derived from an EMBL/GenBank/DDBJ whole genome shotgun (WGS) entry which is preliminary data.</text>
</comment>
<protein>
    <submittedName>
        <fullName evidence="1">Uncharacterized protein</fullName>
    </submittedName>
</protein>
<organism evidence="1">
    <name type="scientific">bioreactor metagenome</name>
    <dbReference type="NCBI Taxonomy" id="1076179"/>
    <lineage>
        <taxon>unclassified sequences</taxon>
        <taxon>metagenomes</taxon>
        <taxon>ecological metagenomes</taxon>
    </lineage>
</organism>
<sequence>MAIAAQDDMQASIPEPSVRLGCGAQHIAQRSIICSPVPIPHGRPIGADHGTRPPLAHLVTLFEMGDGLAPGGGRYHFFESRSFSAVLSSIASASSRFSLPLFARSLGPVAFTGSLFEGLQALCLRRLHAAELRLPSIERGATDPVPAADLCSRRTRLLLSQDRDDLLFGELRSLHVRSSHWDGL</sequence>
<reference evidence="1" key="1">
    <citation type="submission" date="2019-08" db="EMBL/GenBank/DDBJ databases">
        <authorList>
            <person name="Kucharzyk K."/>
            <person name="Murdoch R.W."/>
            <person name="Higgins S."/>
            <person name="Loffler F."/>
        </authorList>
    </citation>
    <scope>NUCLEOTIDE SEQUENCE</scope>
</reference>
<dbReference type="EMBL" id="VSSQ01000372">
    <property type="protein sequence ID" value="MPL92835.1"/>
    <property type="molecule type" value="Genomic_DNA"/>
</dbReference>